<keyword evidence="3" id="KW-0574">Periplasm</keyword>
<reference evidence="5" key="1">
    <citation type="submission" date="2015-07" db="EMBL/GenBank/DDBJ databases">
        <authorList>
            <person name="Rodrigo-Torres Lidia"/>
            <person name="Arahal R.David."/>
        </authorList>
    </citation>
    <scope>NUCLEOTIDE SEQUENCE [LARGE SCALE GENOMIC DNA]</scope>
    <source>
        <strain evidence="5">CECT 5112</strain>
    </source>
</reference>
<comment type="subcellular location">
    <subcellularLocation>
        <location evidence="1">Periplasm</location>
    </subcellularLocation>
</comment>
<dbReference type="GO" id="GO:0042597">
    <property type="term" value="C:periplasmic space"/>
    <property type="evidence" value="ECO:0007669"/>
    <property type="project" value="UniProtKB-SubCell"/>
</dbReference>
<dbReference type="Proteomes" id="UP000053235">
    <property type="component" value="Unassembled WGS sequence"/>
</dbReference>
<accession>A0A0M6ZQG5</accession>
<evidence type="ECO:0000256" key="2">
    <source>
        <dbReference type="ARBA" id="ARBA00008520"/>
    </source>
</evidence>
<evidence type="ECO:0000256" key="1">
    <source>
        <dbReference type="ARBA" id="ARBA00004418"/>
    </source>
</evidence>
<dbReference type="AlphaFoldDB" id="A0A0M6ZQG5"/>
<evidence type="ECO:0000313" key="4">
    <source>
        <dbReference type="EMBL" id="CTQ65019.1"/>
    </source>
</evidence>
<dbReference type="PANTHER" id="PTHR43649">
    <property type="entry name" value="ARABINOSE-BINDING PROTEIN-RELATED"/>
    <property type="match status" value="1"/>
</dbReference>
<evidence type="ECO:0000313" key="5">
    <source>
        <dbReference type="Proteomes" id="UP000053235"/>
    </source>
</evidence>
<proteinExistence type="inferred from homology"/>
<dbReference type="InterPro" id="IPR050490">
    <property type="entry name" value="Bact_solute-bd_prot1"/>
</dbReference>
<dbReference type="Gene3D" id="1.10.10.10">
    <property type="entry name" value="Winged helix-like DNA-binding domain superfamily/Winged helix DNA-binding domain"/>
    <property type="match status" value="1"/>
</dbReference>
<dbReference type="Gene3D" id="3.40.190.10">
    <property type="entry name" value="Periplasmic binding protein-like II"/>
    <property type="match status" value="2"/>
</dbReference>
<dbReference type="PANTHER" id="PTHR43649:SF12">
    <property type="entry name" value="DIACETYLCHITOBIOSE BINDING PROTEIN DASA"/>
    <property type="match status" value="1"/>
</dbReference>
<keyword evidence="5" id="KW-1185">Reference proteome</keyword>
<evidence type="ECO:0000256" key="3">
    <source>
        <dbReference type="ARBA" id="ARBA00022764"/>
    </source>
</evidence>
<dbReference type="EMBL" id="CXWD01000002">
    <property type="protein sequence ID" value="CTQ65019.1"/>
    <property type="molecule type" value="Genomic_DNA"/>
</dbReference>
<gene>
    <name evidence="4" type="ORF">LAX5112_00482</name>
</gene>
<dbReference type="InterPro" id="IPR036388">
    <property type="entry name" value="WH-like_DNA-bd_sf"/>
</dbReference>
<dbReference type="SUPFAM" id="SSF46785">
    <property type="entry name" value="Winged helix' DNA-binding domain"/>
    <property type="match status" value="1"/>
</dbReference>
<protein>
    <submittedName>
        <fullName evidence="4">Maltose-binding periplasmic proteins/domains</fullName>
    </submittedName>
</protein>
<dbReference type="Pfam" id="PF01547">
    <property type="entry name" value="SBP_bac_1"/>
    <property type="match status" value="1"/>
</dbReference>
<comment type="similarity">
    <text evidence="2">Belongs to the bacterial solute-binding protein 1 family.</text>
</comment>
<dbReference type="STRING" id="388408.LAX5112_00482"/>
<dbReference type="SUPFAM" id="SSF53850">
    <property type="entry name" value="Periplasmic binding protein-like II"/>
    <property type="match status" value="1"/>
</dbReference>
<name>A0A0M6ZQG5_9HYPH</name>
<dbReference type="InterPro" id="IPR036390">
    <property type="entry name" value="WH_DNA-bd_sf"/>
</dbReference>
<organism evidence="4 5">
    <name type="scientific">Roseibium alexandrii</name>
    <dbReference type="NCBI Taxonomy" id="388408"/>
    <lineage>
        <taxon>Bacteria</taxon>
        <taxon>Pseudomonadati</taxon>
        <taxon>Pseudomonadota</taxon>
        <taxon>Alphaproteobacteria</taxon>
        <taxon>Hyphomicrobiales</taxon>
        <taxon>Stappiaceae</taxon>
        <taxon>Roseibium</taxon>
    </lineage>
</organism>
<sequence>MNHHHGELVTERQTLTPQAKTEILQVLGFLQNFEDELDGLLEVTAPNPYVKMSAYLVKRHLEAKAVTPTSLIGASGIPYATATRRMKEMVDAGLIEQRPRTASGKSFSLHPSAEMLEAWTQFSNRVRRLAGQSFGSVEPRSDTQDYYFGGSYLAAQTIQPPQVLLEPLKLTGGLKVLVHGDPTFMVMHGLKRQFEQVIGCPIQQRAFSIDRLYEEALKNAQRTSSRYDLIAIDLPWVGEFAESGYLLALDEVLDADRLNPSDFHTAGWQSAHWDGRPFGVPSQTTPELLFYRKDLFAEAGLEPPHTTAKLLTAAEELHQPSQGRYGIAWNAARGTALGHTFIMTCADFGQPVLDMPKQAGGFDASGLADGNYRPMIDTPRGLEAAEYLMALLQFSPPDILSMSWYERVRPFANGKVAMAYGYTLLAPYFEQNPSCVAFGNVGYLPHPAGPRANPVAPVGGYLLGIPANIPPERLEAAVEALIVFTSPEAQKLYVENGSRTNPRYSVGADPEVRRLSPIFEAVDAMSWRDELQFWPRPPIPEISQIIQICGEECHDMLRGVQSPKTALKAAQDRADQVLRNAGKL</sequence>
<dbReference type="InterPro" id="IPR006059">
    <property type="entry name" value="SBP"/>
</dbReference>